<accession>A0A0D2M932</accession>
<keyword evidence="3" id="KW-1185">Reference proteome</keyword>
<dbReference type="Proteomes" id="UP000054498">
    <property type="component" value="Unassembled WGS sequence"/>
</dbReference>
<evidence type="ECO:0008006" key="4">
    <source>
        <dbReference type="Google" id="ProtNLM"/>
    </source>
</evidence>
<dbReference type="InterPro" id="IPR011009">
    <property type="entry name" value="Kinase-like_dom_sf"/>
</dbReference>
<dbReference type="KEGG" id="mng:MNEG_10424"/>
<feature type="compositionally biased region" description="Gly residues" evidence="1">
    <location>
        <begin position="220"/>
        <end position="239"/>
    </location>
</feature>
<evidence type="ECO:0000313" key="3">
    <source>
        <dbReference type="Proteomes" id="UP000054498"/>
    </source>
</evidence>
<sequence>MASDGIRPHSWALADIKALQQAVSARGASAAAAAAVDTEIAVHARIQSPHVPALVSVVRGDLHTHLVFEYGGEPIMHYIGASAADLAENLEAAKEACRVLFGVLRACEDEGLCYTDLKVQQLLVNAELQPPLVNVVDMASASPYGSLTGFSWETVPPEGLAAGVRPDGTIDFDALAATTGPGFHAFSFAATLATMALGCDPHLPTVEEIEEEEAAAAADSGGGGGSGAGGGGCVGGGGG</sequence>
<dbReference type="AlphaFoldDB" id="A0A0D2M932"/>
<gene>
    <name evidence="2" type="ORF">MNEG_10424</name>
</gene>
<dbReference type="SUPFAM" id="SSF56112">
    <property type="entry name" value="Protein kinase-like (PK-like)"/>
    <property type="match status" value="1"/>
</dbReference>
<reference evidence="2 3" key="1">
    <citation type="journal article" date="2013" name="BMC Genomics">
        <title>Reconstruction of the lipid metabolism for the microalga Monoraphidium neglectum from its genome sequence reveals characteristics suitable for biofuel production.</title>
        <authorList>
            <person name="Bogen C."/>
            <person name="Al-Dilaimi A."/>
            <person name="Albersmeier A."/>
            <person name="Wichmann J."/>
            <person name="Grundmann M."/>
            <person name="Rupp O."/>
            <person name="Lauersen K.J."/>
            <person name="Blifernez-Klassen O."/>
            <person name="Kalinowski J."/>
            <person name="Goesmann A."/>
            <person name="Mussgnug J.H."/>
            <person name="Kruse O."/>
        </authorList>
    </citation>
    <scope>NUCLEOTIDE SEQUENCE [LARGE SCALE GENOMIC DNA]</scope>
    <source>
        <strain evidence="2 3">SAG 48.87</strain>
    </source>
</reference>
<dbReference type="GeneID" id="25727585"/>
<proteinExistence type="predicted"/>
<evidence type="ECO:0000313" key="2">
    <source>
        <dbReference type="EMBL" id="KIY97536.1"/>
    </source>
</evidence>
<organism evidence="2 3">
    <name type="scientific">Monoraphidium neglectum</name>
    <dbReference type="NCBI Taxonomy" id="145388"/>
    <lineage>
        <taxon>Eukaryota</taxon>
        <taxon>Viridiplantae</taxon>
        <taxon>Chlorophyta</taxon>
        <taxon>core chlorophytes</taxon>
        <taxon>Chlorophyceae</taxon>
        <taxon>CS clade</taxon>
        <taxon>Sphaeropleales</taxon>
        <taxon>Selenastraceae</taxon>
        <taxon>Monoraphidium</taxon>
    </lineage>
</organism>
<dbReference type="RefSeq" id="XP_013896556.1">
    <property type="nucleotide sequence ID" value="XM_014041102.1"/>
</dbReference>
<evidence type="ECO:0000256" key="1">
    <source>
        <dbReference type="SAM" id="MobiDB-lite"/>
    </source>
</evidence>
<protein>
    <recommendedName>
        <fullName evidence="4">Protein kinase domain-containing protein</fullName>
    </recommendedName>
</protein>
<dbReference type="Gene3D" id="1.10.510.10">
    <property type="entry name" value="Transferase(Phosphotransferase) domain 1"/>
    <property type="match status" value="1"/>
</dbReference>
<feature type="region of interest" description="Disordered" evidence="1">
    <location>
        <begin position="212"/>
        <end position="239"/>
    </location>
</feature>
<dbReference type="EMBL" id="KK102528">
    <property type="protein sequence ID" value="KIY97536.1"/>
    <property type="molecule type" value="Genomic_DNA"/>
</dbReference>
<name>A0A0D2M932_9CHLO</name>